<keyword evidence="3" id="KW-1185">Reference proteome</keyword>
<dbReference type="InterPro" id="IPR006059">
    <property type="entry name" value="SBP"/>
</dbReference>
<dbReference type="InterPro" id="IPR050490">
    <property type="entry name" value="Bact_solute-bd_prot1"/>
</dbReference>
<proteinExistence type="predicted"/>
<dbReference type="SUPFAM" id="SSF53850">
    <property type="entry name" value="Periplasmic binding protein-like II"/>
    <property type="match status" value="1"/>
</dbReference>
<dbReference type="RefSeq" id="WP_044962128.1">
    <property type="nucleotide sequence ID" value="NZ_CABHMX010000035.1"/>
</dbReference>
<dbReference type="EMBL" id="CABHNW010000080">
    <property type="protein sequence ID" value="VUX38750.1"/>
    <property type="molecule type" value="Genomic_DNA"/>
</dbReference>
<protein>
    <submittedName>
        <fullName evidence="2">Multiple sugar-binding protein</fullName>
    </submittedName>
</protein>
<evidence type="ECO:0000313" key="3">
    <source>
        <dbReference type="Proteomes" id="UP000408482"/>
    </source>
</evidence>
<dbReference type="PANTHER" id="PTHR43649">
    <property type="entry name" value="ARABINOSE-BINDING PROTEIN-RELATED"/>
    <property type="match status" value="1"/>
</dbReference>
<name>A0A564W2A2_9FIRM</name>
<dbReference type="PANTHER" id="PTHR43649:SF14">
    <property type="entry name" value="BLR3389 PROTEIN"/>
    <property type="match status" value="1"/>
</dbReference>
<accession>A0A564W2A2</accession>
<keyword evidence="1" id="KW-0732">Signal</keyword>
<dbReference type="Pfam" id="PF01547">
    <property type="entry name" value="SBP_bac_1"/>
    <property type="match status" value="1"/>
</dbReference>
<evidence type="ECO:0000313" key="2">
    <source>
        <dbReference type="EMBL" id="VUX38750.1"/>
    </source>
</evidence>
<organism evidence="2 3">
    <name type="scientific">Blautia luti</name>
    <dbReference type="NCBI Taxonomy" id="89014"/>
    <lineage>
        <taxon>Bacteria</taxon>
        <taxon>Bacillati</taxon>
        <taxon>Bacillota</taxon>
        <taxon>Clostridia</taxon>
        <taxon>Lachnospirales</taxon>
        <taxon>Lachnospiraceae</taxon>
        <taxon>Blautia</taxon>
    </lineage>
</organism>
<reference evidence="2 3" key="1">
    <citation type="submission" date="2019-07" db="EMBL/GenBank/DDBJ databases">
        <authorList>
            <person name="Hibberd C M."/>
            <person name="Gehrig L. J."/>
            <person name="Chang H.-W."/>
            <person name="Venkatesh S."/>
        </authorList>
    </citation>
    <scope>NUCLEOTIDE SEQUENCE [LARGE SCALE GENOMIC DNA]</scope>
    <source>
        <strain evidence="2">Blautia_luti_SSTS_Bg7063</strain>
    </source>
</reference>
<gene>
    <name evidence="2" type="primary">msmE_8</name>
    <name evidence="2" type="ORF">RSSSTS7063_03387</name>
</gene>
<feature type="signal peptide" evidence="1">
    <location>
        <begin position="1"/>
        <end position="36"/>
    </location>
</feature>
<sequence length="432" mass="47526">MKNNNKRQMKKHLKKAATVLACTGMVAGAFTTTAFAEDAEQITLNVSHIFVDQTDGQCRGWYKALDEYKESHPNITIVEDTADNDAYKTKLKTQLAAGAVPDVFYAWGGGFTKPFVEAGMVENLDPYVEDGTIDLDAMMPDICNNFYYDGSLYGLPLDSFIGVLMCNQSLFDEYGLEIPKTMDDLYAVSATFNENGITPIAMGEKDKWPGLFPFGALALRYGGVEKTITMLNGEGNFDQEFVQKTAEELQKMVDEGVFASDSVALTDDEATEEFRQGRAAMWYSGNWKVDLLCEEGSPLEGKLTMVNWPAVSGADGDQNSFVGGASATLVASATSAHKKEAVEFMTFMSEHFSNYAYEEGAILPTWKYSGDMELKPFQQTLLDLMQGADGFCLAWDTLLDPETADVHSTSLQGIYAQQMTADDYVEAMAATR</sequence>
<dbReference type="Gene3D" id="3.40.190.10">
    <property type="entry name" value="Periplasmic binding protein-like II"/>
    <property type="match status" value="2"/>
</dbReference>
<dbReference type="AlphaFoldDB" id="A0A564W2A2"/>
<feature type="chain" id="PRO_5022213232" evidence="1">
    <location>
        <begin position="37"/>
        <end position="432"/>
    </location>
</feature>
<dbReference type="Proteomes" id="UP000408482">
    <property type="component" value="Unassembled WGS sequence"/>
</dbReference>
<evidence type="ECO:0000256" key="1">
    <source>
        <dbReference type="SAM" id="SignalP"/>
    </source>
</evidence>